<dbReference type="AlphaFoldDB" id="A0AAV3IGP6"/>
<gene>
    <name evidence="1" type="ORF">HMPREF1401_00135</name>
</gene>
<name>A0AAV3IGP6_HELPX</name>
<protein>
    <submittedName>
        <fullName evidence="1">Uncharacterized protein</fullName>
    </submittedName>
</protein>
<accession>A0AAV3IGP6</accession>
<organism evidence="1 2">
    <name type="scientific">Helicobacter pylori GAM120Ai</name>
    <dbReference type="NCBI Taxonomy" id="1159029"/>
    <lineage>
        <taxon>Bacteria</taxon>
        <taxon>Pseudomonadati</taxon>
        <taxon>Campylobacterota</taxon>
        <taxon>Epsilonproteobacteria</taxon>
        <taxon>Campylobacterales</taxon>
        <taxon>Helicobacteraceae</taxon>
        <taxon>Helicobacter</taxon>
    </lineage>
</organism>
<comment type="caution">
    <text evidence="1">The sequence shown here is derived from an EMBL/GenBank/DDBJ whole genome shotgun (WGS) entry which is preliminary data.</text>
</comment>
<evidence type="ECO:0000313" key="2">
    <source>
        <dbReference type="Proteomes" id="UP000012012"/>
    </source>
</evidence>
<dbReference type="EMBL" id="APDF01000005">
    <property type="protein sequence ID" value="EMG97236.1"/>
    <property type="molecule type" value="Genomic_DNA"/>
</dbReference>
<proteinExistence type="predicted"/>
<sequence>MTTNAPLKTELKFSLTDSKPEKKRLKLCLEKTNAKESFKKVGSKNYNKTKIKTIKRIKNPFSSQSNPLKKFYPNFKRNG</sequence>
<dbReference type="Proteomes" id="UP000012012">
    <property type="component" value="Unassembled WGS sequence"/>
</dbReference>
<evidence type="ECO:0000313" key="1">
    <source>
        <dbReference type="EMBL" id="EMG97236.1"/>
    </source>
</evidence>
<reference evidence="1 2" key="1">
    <citation type="submission" date="2012-11" db="EMBL/GenBank/DDBJ databases">
        <authorList>
            <person name="Weinstock G."/>
            <person name="Sodergren E."/>
            <person name="Lobos E.A."/>
            <person name="Fulton L."/>
            <person name="Fulton R."/>
            <person name="Courtney L."/>
            <person name="Fronick C."/>
            <person name="O'Laughlin M."/>
            <person name="Godfrey J."/>
            <person name="Wilson R.M."/>
            <person name="Miner T."/>
            <person name="Farmer C."/>
            <person name="Delehaunty K."/>
            <person name="Cordes M."/>
            <person name="Minx P."/>
            <person name="Tomlinson C."/>
            <person name="Chen J."/>
            <person name="Wollam A."/>
            <person name="Pepin K.H."/>
            <person name="Bhonagiri V."/>
            <person name="Zhang X."/>
            <person name="Suruliraj S."/>
            <person name="Antonio M."/>
            <person name="Secka O."/>
            <person name="Thomas J."/>
            <person name="Warren W."/>
            <person name="Mitreva M."/>
            <person name="Mardis E.R."/>
            <person name="Wilson R.K."/>
        </authorList>
    </citation>
    <scope>NUCLEOTIDE SEQUENCE [LARGE SCALE GENOMIC DNA]</scope>
    <source>
        <strain evidence="1 2">GAM120Ai</strain>
    </source>
</reference>